<evidence type="ECO:0000256" key="3">
    <source>
        <dbReference type="ARBA" id="ARBA00023002"/>
    </source>
</evidence>
<evidence type="ECO:0000259" key="7">
    <source>
        <dbReference type="PROSITE" id="PS51085"/>
    </source>
</evidence>
<dbReference type="SUPFAM" id="SSF55961">
    <property type="entry name" value="Bet v1-like"/>
    <property type="match status" value="1"/>
</dbReference>
<dbReference type="InterPro" id="IPR012675">
    <property type="entry name" value="Beta-grasp_dom_sf"/>
</dbReference>
<dbReference type="RefSeq" id="WP_184699240.1">
    <property type="nucleotide sequence ID" value="NZ_BAABEG010000001.1"/>
</dbReference>
<dbReference type="CDD" id="cd00207">
    <property type="entry name" value="fer2"/>
    <property type="match status" value="1"/>
</dbReference>
<keyword evidence="4" id="KW-0408">Iron</keyword>
<keyword evidence="9" id="KW-1185">Reference proteome</keyword>
<comment type="caution">
    <text evidence="8">The sequence shown here is derived from an EMBL/GenBank/DDBJ whole genome shotgun (WGS) entry which is preliminary data.</text>
</comment>
<feature type="domain" description="2Fe-2S ferredoxin-type" evidence="7">
    <location>
        <begin position="2"/>
        <end position="78"/>
    </location>
</feature>
<reference evidence="8 9" key="1">
    <citation type="submission" date="2020-08" db="EMBL/GenBank/DDBJ databases">
        <title>Genomic Encyclopedia of Type Strains, Phase IV (KMG-IV): sequencing the most valuable type-strain genomes for metagenomic binning, comparative biology and taxonomic classification.</title>
        <authorList>
            <person name="Goeker M."/>
        </authorList>
    </citation>
    <scope>NUCLEOTIDE SEQUENCE [LARGE SCALE GENOMIC DNA]</scope>
    <source>
        <strain evidence="8 9">DSM 7051</strain>
    </source>
</reference>
<dbReference type="GO" id="GO:0051537">
    <property type="term" value="F:2 iron, 2 sulfur cluster binding"/>
    <property type="evidence" value="ECO:0007669"/>
    <property type="project" value="UniProtKB-KW"/>
</dbReference>
<accession>A0A7X0F6K4</accession>
<dbReference type="Pfam" id="PF06240">
    <property type="entry name" value="COXG"/>
    <property type="match status" value="1"/>
</dbReference>
<evidence type="ECO:0000256" key="2">
    <source>
        <dbReference type="ARBA" id="ARBA00022723"/>
    </source>
</evidence>
<dbReference type="PROSITE" id="PS51085">
    <property type="entry name" value="2FE2S_FER_2"/>
    <property type="match status" value="1"/>
</dbReference>
<dbReference type="InterPro" id="IPR002888">
    <property type="entry name" value="2Fe-2S-bd"/>
</dbReference>
<dbReference type="InterPro" id="IPR010419">
    <property type="entry name" value="CO_DH_gsu"/>
</dbReference>
<dbReference type="InterPro" id="IPR051452">
    <property type="entry name" value="Diverse_Oxidoreductases"/>
</dbReference>
<name>A0A7X0F6K4_9HYPH</name>
<keyword evidence="3 8" id="KW-0560">Oxidoreductase</keyword>
<dbReference type="InterPro" id="IPR036884">
    <property type="entry name" value="2Fe-2S-bd_dom_sf"/>
</dbReference>
<evidence type="ECO:0000256" key="1">
    <source>
        <dbReference type="ARBA" id="ARBA00022714"/>
    </source>
</evidence>
<dbReference type="EMBL" id="JACHOU010000003">
    <property type="protein sequence ID" value="MBB6354019.1"/>
    <property type="molecule type" value="Genomic_DNA"/>
</dbReference>
<dbReference type="Gene3D" id="3.10.20.30">
    <property type="match status" value="1"/>
</dbReference>
<proteinExistence type="predicted"/>
<dbReference type="SUPFAM" id="SSF47741">
    <property type="entry name" value="CO dehydrogenase ISP C-domain like"/>
    <property type="match status" value="1"/>
</dbReference>
<dbReference type="FunFam" id="3.10.20.30:FF:000020">
    <property type="entry name" value="Xanthine dehydrogenase iron-sulfur subunit"/>
    <property type="match status" value="1"/>
</dbReference>
<dbReference type="Gene3D" id="3.30.530.20">
    <property type="match status" value="1"/>
</dbReference>
<keyword evidence="5" id="KW-0411">Iron-sulfur</keyword>
<evidence type="ECO:0000313" key="9">
    <source>
        <dbReference type="Proteomes" id="UP000536262"/>
    </source>
</evidence>
<dbReference type="Gene3D" id="1.10.150.120">
    <property type="entry name" value="[2Fe-2S]-binding domain"/>
    <property type="match status" value="1"/>
</dbReference>
<dbReference type="PROSITE" id="PS00197">
    <property type="entry name" value="2FE2S_FER_1"/>
    <property type="match status" value="1"/>
</dbReference>
<dbReference type="EC" id="1.2.7.4" evidence="8"/>
<feature type="compositionally biased region" description="Polar residues" evidence="6">
    <location>
        <begin position="180"/>
        <end position="192"/>
    </location>
</feature>
<dbReference type="Proteomes" id="UP000536262">
    <property type="component" value="Unassembled WGS sequence"/>
</dbReference>
<dbReference type="GO" id="GO:0043885">
    <property type="term" value="F:anaerobic carbon-monoxide dehydrogenase activity"/>
    <property type="evidence" value="ECO:0007669"/>
    <property type="project" value="UniProtKB-EC"/>
</dbReference>
<keyword evidence="1" id="KW-0001">2Fe-2S</keyword>
<evidence type="ECO:0000256" key="6">
    <source>
        <dbReference type="SAM" id="MobiDB-lite"/>
    </source>
</evidence>
<feature type="region of interest" description="Disordered" evidence="6">
    <location>
        <begin position="162"/>
        <end position="212"/>
    </location>
</feature>
<dbReference type="PANTHER" id="PTHR44379:SF8">
    <property type="entry name" value="XANTHINE DEHYDROGENASE IRON-SULFUR-BINDING SUBUNIT XDHC-RELATED"/>
    <property type="match status" value="1"/>
</dbReference>
<dbReference type="GO" id="GO:0046872">
    <property type="term" value="F:metal ion binding"/>
    <property type="evidence" value="ECO:0007669"/>
    <property type="project" value="UniProtKB-KW"/>
</dbReference>
<dbReference type="SUPFAM" id="SSF54292">
    <property type="entry name" value="2Fe-2S ferredoxin-like"/>
    <property type="match status" value="1"/>
</dbReference>
<dbReference type="InterPro" id="IPR023393">
    <property type="entry name" value="START-like_dom_sf"/>
</dbReference>
<gene>
    <name evidence="8" type="ORF">GGR00_001793</name>
</gene>
<dbReference type="Pfam" id="PF00111">
    <property type="entry name" value="Fer2"/>
    <property type="match status" value="1"/>
</dbReference>
<dbReference type="InterPro" id="IPR001041">
    <property type="entry name" value="2Fe-2S_ferredoxin-type"/>
</dbReference>
<evidence type="ECO:0000256" key="4">
    <source>
        <dbReference type="ARBA" id="ARBA00023004"/>
    </source>
</evidence>
<dbReference type="CDD" id="cd07823">
    <property type="entry name" value="SRPBCC_5"/>
    <property type="match status" value="1"/>
</dbReference>
<dbReference type="Pfam" id="PF01799">
    <property type="entry name" value="Fer2_2"/>
    <property type="match status" value="1"/>
</dbReference>
<organism evidence="8 9">
    <name type="scientific">Aminobacter aganoensis</name>
    <dbReference type="NCBI Taxonomy" id="83264"/>
    <lineage>
        <taxon>Bacteria</taxon>
        <taxon>Pseudomonadati</taxon>
        <taxon>Pseudomonadota</taxon>
        <taxon>Alphaproteobacteria</taxon>
        <taxon>Hyphomicrobiales</taxon>
        <taxon>Phyllobacteriaceae</taxon>
        <taxon>Aminobacter</taxon>
    </lineage>
</organism>
<dbReference type="InterPro" id="IPR006058">
    <property type="entry name" value="2Fe2S_fd_BS"/>
</dbReference>
<dbReference type="InterPro" id="IPR036010">
    <property type="entry name" value="2Fe-2S_ferredoxin-like_sf"/>
</dbReference>
<dbReference type="PANTHER" id="PTHR44379">
    <property type="entry name" value="OXIDOREDUCTASE WITH IRON-SULFUR SUBUNIT"/>
    <property type="match status" value="1"/>
</dbReference>
<sequence>MSELSLTVNGEKVTVAVEPRTSLADLVRENLNLTGTHLGCEQGVCGACTILVDGVPVRSCIGNATACDGASVRTIEDFDADPLMTELRAAFNAHHALQCGFCTPGMLVMARDIVLRLGEADEQRIRIELAGNLCRCTGYSGIVKAIRWVIVARQGARGELEQRPALPLGPAGSGHAKTGTDVSGATKATASSLRPDAELAARKPAPAPLGASGKKASAVRQSFLLDAPLPVVWQRFGEVPAMVRCIPGASLVSEAADGTYDIKMRIKMGPIGAEFAGTASQRRDDAMMAGVIHGAGRDTKSATLAEGELNYRLTAEGEGTRVDIEVSYLLSGALAQFARAGIVTHFIGAITAQFAANLGRSLSPEGAVGPIEDAGELRVAGSLGVALKAWLSELFRNPFRRG</sequence>
<evidence type="ECO:0000313" key="8">
    <source>
        <dbReference type="EMBL" id="MBB6354019.1"/>
    </source>
</evidence>
<evidence type="ECO:0000256" key="5">
    <source>
        <dbReference type="ARBA" id="ARBA00023014"/>
    </source>
</evidence>
<protein>
    <submittedName>
        <fullName evidence="8">Carbon-monoxide dehydrogenase small subunit</fullName>
        <ecNumber evidence="8">1.2.7.4</ecNumber>
    </submittedName>
</protein>
<dbReference type="AlphaFoldDB" id="A0A7X0F6K4"/>
<keyword evidence="2" id="KW-0479">Metal-binding</keyword>